<dbReference type="PROSITE" id="PS50011">
    <property type="entry name" value="PROTEIN_KINASE_DOM"/>
    <property type="match status" value="2"/>
</dbReference>
<evidence type="ECO:0000256" key="1">
    <source>
        <dbReference type="ARBA" id="ARBA00022679"/>
    </source>
</evidence>
<dbReference type="PROSITE" id="PS50965">
    <property type="entry name" value="NERD"/>
    <property type="match status" value="1"/>
</dbReference>
<feature type="binding site" evidence="5">
    <location>
        <position position="549"/>
    </location>
    <ligand>
        <name>ATP</name>
        <dbReference type="ChEBI" id="CHEBI:30616"/>
    </ligand>
</feature>
<dbReference type="NCBIfam" id="NF033442">
    <property type="entry name" value="BREX_PglW"/>
    <property type="match status" value="1"/>
</dbReference>
<dbReference type="Gene3D" id="1.10.150.20">
    <property type="entry name" value="5' to 3' exonuclease, C-terminal subdomain"/>
    <property type="match status" value="1"/>
</dbReference>
<feature type="domain" description="NERD" evidence="7">
    <location>
        <begin position="12"/>
        <end position="130"/>
    </location>
</feature>
<dbReference type="Pfam" id="PF00069">
    <property type="entry name" value="Pkinase"/>
    <property type="match status" value="2"/>
</dbReference>
<proteinExistence type="predicted"/>
<evidence type="ECO:0000256" key="4">
    <source>
        <dbReference type="ARBA" id="ARBA00022840"/>
    </source>
</evidence>
<dbReference type="PROSITE" id="PS00107">
    <property type="entry name" value="PROTEIN_KINASE_ATP"/>
    <property type="match status" value="1"/>
</dbReference>
<name>A0A285LNF1_9NOCA</name>
<dbReference type="EMBL" id="OBEG01000003">
    <property type="protein sequence ID" value="SNY85963.1"/>
    <property type="molecule type" value="Genomic_DNA"/>
</dbReference>
<sequence length="1492" mass="164059">MDEGRWTTVTESSFEHERRGLEAIRTQLPNVDPWYAWSNFTFTAKTGHVREVDLLVIAPNGVYMIELKDWSGRLTGQGGDWVQTTTRGDRRFHRNPLHLVNQKSKELAGLLGDNGARVFLNSAVCLTNSGLRFDLPAGDRANTHTIRELIDRLDAPVRDIKHTINAQRAKAIKKALEQVGIRRSDADFTVGPYLLERKPLDAGPTWQDYLAAHTELREPVRVRIYLRERGADEQARKSVDAAARREAAVLRRFRHPGAVQLELFDPSGHIAGPALIFRYHPDTLHLDDYLSRHGESLDIGDRVELVRQLAETLRSAHSARLYHRALAARSIHVIPRAGVGEAQRWRSPRLQISDWQVATQRSAGTALTMTRHAPTLLSAHHLSTGSDAYLAPEVSAPSPDPIAMDVYGLGMLTYLLVTGRAPATTQAELLARFEAGEELRPSALVDNLPADVDLLVAAATDYRPSKRLTSMDEFLELLEDVEESLTAPVEEEVVADEKDPLEAVRDDVLAGRWLVRRRLGTGSTSRALLVRDLQAETDKRGAKTYVVLKIALSDDRADVLEREAGVLRGLRRHSGVINLVDPGVLTLGGRTTLVLEYVGDEQGLEQNSNHRTEETVARELRDNGRLQVGRLETYSDYLFAAADFLEGEGVWHRDLKPDNIAIRVRPNRTRELVLIDFSLAGYPVQNTDAGTDGYLDPFIGTLIRSVYDAQAERYALAVTLHEMASGELPRWGDGSVLPRQLDPAEFPYPAIAADAFDPSVRDGLVAFFQKALHRDAGQRFSDLKPMRDAWRKIFLDMTRSVPPRPLSTHPAPPVDVDEVSPDDQRRQIAEQATVETHLSQAGLTAATEQFLYGLGVNTVGELLDYGRGKLINAPGLGARARREIQDRLKEWGRRFGKDEPAPLTPEARKEAKEELDAAQADLGAGLLRSLSLDTLAARFVPERKGANTTKVDAVARLLRIPGAGDLPELDAWPTQSAVAETLNLTPGRVAQLLRAQRQQWKKDPAVLALREQVLELLDGFGRVAAATELADALIARRGTRLSERAQRRALGLAAVRVVVEVEQLTPDEAAIYTAQKRDSGEHPVVVLALEAGEDAAPDTPAAPALANYALRLGKTADVLAAQETLPTAATVLDRLGAIDPPAGIPTLDERRLVQVAVSASRNAAVTPRLEIYPRDLPLVRAVRLTQAGLLTLTPGVSLKQQPGLRAERVFERILARFPELTIAGSDRDVPTPELTKALREAGFDLVVATHPESRVQRYIPEHADLQSSYTAHAPRWTTAVNSHAAGRYADDPNLAKAARAEELLTGAAPRDGFRVLTSPTAPTSATLSAIRELRERFSVRPMSATALFLANMHDLVPPGTKPTWDTILRADIAEPGSRAALKFSEYARTAWGRIETEIADNIAGDGPLLLTDTMVFARYDAMGILGRLAEQARRGKGGLWLLCPQSDPMRQPHLGAVAVPYQSALNEWIQLPEAWIRNVHRAAASTDTGVTA</sequence>
<dbReference type="InterPro" id="IPR017441">
    <property type="entry name" value="Protein_kinase_ATP_BS"/>
</dbReference>
<dbReference type="PANTHER" id="PTHR43289">
    <property type="entry name" value="MITOGEN-ACTIVATED PROTEIN KINASE KINASE KINASE 20-RELATED"/>
    <property type="match status" value="1"/>
</dbReference>
<dbReference type="Proteomes" id="UP000219565">
    <property type="component" value="Unassembled WGS sequence"/>
</dbReference>
<dbReference type="InterPro" id="IPR011528">
    <property type="entry name" value="NERD"/>
</dbReference>
<feature type="domain" description="Protein kinase" evidence="6">
    <location>
        <begin position="194"/>
        <end position="485"/>
    </location>
</feature>
<dbReference type="Pfam" id="PF08378">
    <property type="entry name" value="NERD"/>
    <property type="match status" value="1"/>
</dbReference>
<evidence type="ECO:0000313" key="8">
    <source>
        <dbReference type="EMBL" id="SNY85963.1"/>
    </source>
</evidence>
<evidence type="ECO:0000259" key="7">
    <source>
        <dbReference type="PROSITE" id="PS50965"/>
    </source>
</evidence>
<keyword evidence="9" id="KW-1185">Reference proteome</keyword>
<dbReference type="InterPro" id="IPR000719">
    <property type="entry name" value="Prot_kinase_dom"/>
</dbReference>
<evidence type="ECO:0000256" key="2">
    <source>
        <dbReference type="ARBA" id="ARBA00022741"/>
    </source>
</evidence>
<dbReference type="RefSeq" id="WP_097245975.1">
    <property type="nucleotide sequence ID" value="NZ_OBEG01000003.1"/>
</dbReference>
<dbReference type="OrthoDB" id="3404503at2"/>
<reference evidence="8 9" key="1">
    <citation type="submission" date="2017-09" db="EMBL/GenBank/DDBJ databases">
        <authorList>
            <person name="Ehlers B."/>
            <person name="Leendertz F.H."/>
        </authorList>
    </citation>
    <scope>NUCLEOTIDE SEQUENCE [LARGE SCALE GENOMIC DNA]</scope>
    <source>
        <strain evidence="8 9">DSM 45537</strain>
    </source>
</reference>
<dbReference type="SMART" id="SM00220">
    <property type="entry name" value="S_TKc"/>
    <property type="match status" value="1"/>
</dbReference>
<dbReference type="InterPro" id="IPR049832">
    <property type="entry name" value="BREX_PglW"/>
</dbReference>
<dbReference type="Gene3D" id="1.10.510.10">
    <property type="entry name" value="Transferase(Phosphotransferase) domain 1"/>
    <property type="match status" value="2"/>
</dbReference>
<keyword evidence="4 5" id="KW-0067">ATP-binding</keyword>
<evidence type="ECO:0000259" key="6">
    <source>
        <dbReference type="PROSITE" id="PS50011"/>
    </source>
</evidence>
<keyword evidence="8" id="KW-0723">Serine/threonine-protein kinase</keyword>
<keyword evidence="2 5" id="KW-0547">Nucleotide-binding</keyword>
<gene>
    <name evidence="8" type="ORF">SAMN04244553_3798</name>
</gene>
<evidence type="ECO:0000313" key="9">
    <source>
        <dbReference type="Proteomes" id="UP000219565"/>
    </source>
</evidence>
<evidence type="ECO:0000256" key="3">
    <source>
        <dbReference type="ARBA" id="ARBA00022777"/>
    </source>
</evidence>
<dbReference type="PANTHER" id="PTHR43289:SF34">
    <property type="entry name" value="SERINE_THREONINE-PROTEIN KINASE YBDM-RELATED"/>
    <property type="match status" value="1"/>
</dbReference>
<keyword evidence="1" id="KW-0808">Transferase</keyword>
<dbReference type="InterPro" id="IPR011009">
    <property type="entry name" value="Kinase-like_dom_sf"/>
</dbReference>
<dbReference type="SUPFAM" id="SSF47789">
    <property type="entry name" value="C-terminal domain of RNA polymerase alpha subunit"/>
    <property type="match status" value="1"/>
</dbReference>
<accession>A0A285LNF1</accession>
<dbReference type="SUPFAM" id="SSF56112">
    <property type="entry name" value="Protein kinase-like (PK-like)"/>
    <property type="match status" value="2"/>
</dbReference>
<keyword evidence="3 8" id="KW-0418">Kinase</keyword>
<protein>
    <submittedName>
        <fullName evidence="8">Serine/threonine protein kinase</fullName>
    </submittedName>
</protein>
<dbReference type="GO" id="GO:0005524">
    <property type="term" value="F:ATP binding"/>
    <property type="evidence" value="ECO:0007669"/>
    <property type="project" value="UniProtKB-UniRule"/>
</dbReference>
<organism evidence="8 9">
    <name type="scientific">Nocardia amikacinitolerans</name>
    <dbReference type="NCBI Taxonomy" id="756689"/>
    <lineage>
        <taxon>Bacteria</taxon>
        <taxon>Bacillati</taxon>
        <taxon>Actinomycetota</taxon>
        <taxon>Actinomycetes</taxon>
        <taxon>Mycobacteriales</taxon>
        <taxon>Nocardiaceae</taxon>
        <taxon>Nocardia</taxon>
    </lineage>
</organism>
<feature type="domain" description="Protein kinase" evidence="6">
    <location>
        <begin position="513"/>
        <end position="795"/>
    </location>
</feature>
<dbReference type="GO" id="GO:0004674">
    <property type="term" value="F:protein serine/threonine kinase activity"/>
    <property type="evidence" value="ECO:0007669"/>
    <property type="project" value="UniProtKB-KW"/>
</dbReference>
<evidence type="ECO:0000256" key="5">
    <source>
        <dbReference type="PROSITE-ProRule" id="PRU10141"/>
    </source>
</evidence>